<feature type="non-terminal residue" evidence="1">
    <location>
        <position position="131"/>
    </location>
</feature>
<comment type="caution">
    <text evidence="1">The sequence shown here is derived from an EMBL/GenBank/DDBJ whole genome shotgun (WGS) entry which is preliminary data.</text>
</comment>
<protein>
    <submittedName>
        <fullName evidence="1">Uncharacterized protein</fullName>
    </submittedName>
</protein>
<accession>X1EKG9</accession>
<name>X1EKG9_9ZZZZ</name>
<sequence length="131" mass="15830">MNITKRNHYNPCFWTAYWNSEYLDAKRQASNQTLHPRETEIYSLNIKSNKILIQKTRNVFFKKGAGLAKITREDALSYCNRAFPDEFENIDKYYDRHPEDIYIDFENHFTEFESFFRPSLEKVIQKRTITD</sequence>
<gene>
    <name evidence="1" type="ORF">S01H4_51956</name>
</gene>
<dbReference type="AlphaFoldDB" id="X1EKG9"/>
<dbReference type="EMBL" id="BART01029643">
    <property type="protein sequence ID" value="GAH09143.1"/>
    <property type="molecule type" value="Genomic_DNA"/>
</dbReference>
<reference evidence="1" key="1">
    <citation type="journal article" date="2014" name="Front. Microbiol.">
        <title>High frequency of phylogenetically diverse reductive dehalogenase-homologous genes in deep subseafloor sedimentary metagenomes.</title>
        <authorList>
            <person name="Kawai M."/>
            <person name="Futagami T."/>
            <person name="Toyoda A."/>
            <person name="Takaki Y."/>
            <person name="Nishi S."/>
            <person name="Hori S."/>
            <person name="Arai W."/>
            <person name="Tsubouchi T."/>
            <person name="Morono Y."/>
            <person name="Uchiyama I."/>
            <person name="Ito T."/>
            <person name="Fujiyama A."/>
            <person name="Inagaki F."/>
            <person name="Takami H."/>
        </authorList>
    </citation>
    <scope>NUCLEOTIDE SEQUENCE</scope>
    <source>
        <strain evidence="1">Expedition CK06-06</strain>
    </source>
</reference>
<organism evidence="1">
    <name type="scientific">marine sediment metagenome</name>
    <dbReference type="NCBI Taxonomy" id="412755"/>
    <lineage>
        <taxon>unclassified sequences</taxon>
        <taxon>metagenomes</taxon>
        <taxon>ecological metagenomes</taxon>
    </lineage>
</organism>
<proteinExistence type="predicted"/>
<evidence type="ECO:0000313" key="1">
    <source>
        <dbReference type="EMBL" id="GAH09143.1"/>
    </source>
</evidence>